<reference evidence="2 3" key="1">
    <citation type="submission" date="2020-02" db="EMBL/GenBank/DDBJ databases">
        <title>Genome assembly of a novel Clostridium senegalense strain.</title>
        <authorList>
            <person name="Gupta T.B."/>
            <person name="Jauregui R."/>
            <person name="Maclean P."/>
            <person name="Nawarathana A."/>
            <person name="Brightwell G."/>
        </authorList>
    </citation>
    <scope>NUCLEOTIDE SEQUENCE [LARGE SCALE GENOMIC DNA]</scope>
    <source>
        <strain evidence="2 3">AGRFS4</strain>
    </source>
</reference>
<name>A0A6M0H3A4_9CLOT</name>
<comment type="caution">
    <text evidence="2">The sequence shown here is derived from an EMBL/GenBank/DDBJ whole genome shotgun (WGS) entry which is preliminary data.</text>
</comment>
<dbReference type="Proteomes" id="UP000481872">
    <property type="component" value="Unassembled WGS sequence"/>
</dbReference>
<organism evidence="2 3">
    <name type="scientific">Clostridium senegalense</name>
    <dbReference type="NCBI Taxonomy" id="1465809"/>
    <lineage>
        <taxon>Bacteria</taxon>
        <taxon>Bacillati</taxon>
        <taxon>Bacillota</taxon>
        <taxon>Clostridia</taxon>
        <taxon>Eubacteriales</taxon>
        <taxon>Clostridiaceae</taxon>
        <taxon>Clostridium</taxon>
    </lineage>
</organism>
<feature type="domain" description="BFD-like [2Fe-2S]-binding" evidence="1">
    <location>
        <begin position="4"/>
        <end position="54"/>
    </location>
</feature>
<proteinExistence type="predicted"/>
<evidence type="ECO:0000259" key="1">
    <source>
        <dbReference type="Pfam" id="PF04324"/>
    </source>
</evidence>
<dbReference type="Pfam" id="PF04324">
    <property type="entry name" value="Fer2_BFD"/>
    <property type="match status" value="1"/>
</dbReference>
<dbReference type="AlphaFoldDB" id="A0A6M0H3A4"/>
<gene>
    <name evidence="2" type="ORF">G3M99_09580</name>
</gene>
<sequence length="58" mass="6295">MEKVCLCRGVTKEQIIESIKNGAKTFEDVKEKTGAGTGGCRGGRCEGTIETLIKVYEE</sequence>
<accession>A0A6M0H3A4</accession>
<evidence type="ECO:0000313" key="2">
    <source>
        <dbReference type="EMBL" id="NEU05099.1"/>
    </source>
</evidence>
<dbReference type="EMBL" id="JAAGPU010000016">
    <property type="protein sequence ID" value="NEU05099.1"/>
    <property type="molecule type" value="Genomic_DNA"/>
</dbReference>
<dbReference type="InterPro" id="IPR007419">
    <property type="entry name" value="BFD-like_2Fe2S-bd_dom"/>
</dbReference>
<evidence type="ECO:0000313" key="3">
    <source>
        <dbReference type="Proteomes" id="UP000481872"/>
    </source>
</evidence>
<protein>
    <submittedName>
        <fullName evidence="2">(2Fe-2S)-binding protein</fullName>
    </submittedName>
</protein>
<dbReference type="RefSeq" id="WP_061996636.1">
    <property type="nucleotide sequence ID" value="NZ_JAAGPU010000016.1"/>
</dbReference>
<dbReference type="Gene3D" id="1.10.10.1100">
    <property type="entry name" value="BFD-like [2Fe-2S]-binding domain"/>
    <property type="match status" value="1"/>
</dbReference>
<keyword evidence="3" id="KW-1185">Reference proteome</keyword>
<dbReference type="InterPro" id="IPR041854">
    <property type="entry name" value="BFD-like_2Fe2S-bd_dom_sf"/>
</dbReference>